<evidence type="ECO:0000313" key="2">
    <source>
        <dbReference type="Proteomes" id="UP000238350"/>
    </source>
</evidence>
<dbReference type="RefSeq" id="XP_024665120.1">
    <property type="nucleotide sequence ID" value="XM_024809352.1"/>
</dbReference>
<protein>
    <submittedName>
        <fullName evidence="1">Uncharacterized protein</fullName>
    </submittedName>
</protein>
<name>A0A2T0FJN1_9ASCO</name>
<dbReference type="GeneID" id="36516543"/>
<gene>
    <name evidence="1" type="ORF">B9G98_02795</name>
</gene>
<proteinExistence type="predicted"/>
<keyword evidence="2" id="KW-1185">Reference proteome</keyword>
<dbReference type="EMBL" id="NDIQ01000021">
    <property type="protein sequence ID" value="PRT55175.1"/>
    <property type="molecule type" value="Genomic_DNA"/>
</dbReference>
<dbReference type="AlphaFoldDB" id="A0A2T0FJN1"/>
<evidence type="ECO:0000313" key="1">
    <source>
        <dbReference type="EMBL" id="PRT55175.1"/>
    </source>
</evidence>
<accession>A0A2T0FJN1</accession>
<reference evidence="1 2" key="1">
    <citation type="submission" date="2017-04" db="EMBL/GenBank/DDBJ databases">
        <title>Genome sequencing of [Candida] sorbophila.</title>
        <authorList>
            <person name="Ahn J.O."/>
        </authorList>
    </citation>
    <scope>NUCLEOTIDE SEQUENCE [LARGE SCALE GENOMIC DNA]</scope>
    <source>
        <strain evidence="1 2">DS02</strain>
    </source>
</reference>
<organism evidence="1 2">
    <name type="scientific">Wickerhamiella sorbophila</name>
    <dbReference type="NCBI Taxonomy" id="45607"/>
    <lineage>
        <taxon>Eukaryota</taxon>
        <taxon>Fungi</taxon>
        <taxon>Dikarya</taxon>
        <taxon>Ascomycota</taxon>
        <taxon>Saccharomycotina</taxon>
        <taxon>Dipodascomycetes</taxon>
        <taxon>Dipodascales</taxon>
        <taxon>Trichomonascaceae</taxon>
        <taxon>Wickerhamiella</taxon>
    </lineage>
</organism>
<comment type="caution">
    <text evidence="1">The sequence shown here is derived from an EMBL/GenBank/DDBJ whole genome shotgun (WGS) entry which is preliminary data.</text>
</comment>
<sequence>MLWGKKPLEFSVAETKAIVQEALPELEKKLGQPLYLTSAGVVTHDQLANDVRDLLTKGREETSLDLMSFDLDVARTSLQSVLNELKLDNVYFGSVILPQPVVLSNLENLENVQEPVLAVEYCKTHNISMKLLEWLGKNSDFVIIEGVLLKESLFIAAKKEFLQDLSKQTSPISLKDLVPNDLLISVILTIYSNSAEIAGSIDRNTLIYTPRSYVESQRTQALDKLRSDGKISNGELSKLNIRDPAKFARKNNIIDIEGYVVTPEYVASQRDHVKQLLDTQGYVAIDEDIELGQKIVDKIGLQARFSNGYNRFFVSPTFETKLKDEVASEASKKAEEDAEKVSIAPGERIKELVAKVSGKALSIRDIEQRLDSLPEKLQKQIAMRISQAIRQSYLDKATQVLQAKLDEIQKQVNLKLGVYLGGLLTLEEPLRAVAFKEWEQYLSDCDCLPVSGIDDAKSSYIESSSVQKLQATAAQVLSHQERKLQAASDPALVLHLAVVVWHARNHVANSTGALRIRGKLVPKVLKAFEFPPSFNQLKKAVVSGDGAKELAKEVKEQVLQN</sequence>
<dbReference type="Proteomes" id="UP000238350">
    <property type="component" value="Unassembled WGS sequence"/>
</dbReference>